<dbReference type="OrthoDB" id="9789811at2"/>
<comment type="subcellular location">
    <subcellularLocation>
        <location evidence="1 10">Cytoplasm</location>
    </subcellularLocation>
</comment>
<keyword evidence="5 10" id="KW-0346">Stress response</keyword>
<evidence type="ECO:0000256" key="12">
    <source>
        <dbReference type="RuleBase" id="RU004478"/>
    </source>
</evidence>
<dbReference type="NCBIfam" id="NF010738">
    <property type="entry name" value="PRK14140.1"/>
    <property type="match status" value="1"/>
</dbReference>
<keyword evidence="16" id="KW-1185">Reference proteome</keyword>
<dbReference type="InterPro" id="IPR013805">
    <property type="entry name" value="GrpE_CC"/>
</dbReference>
<dbReference type="CDD" id="cd00446">
    <property type="entry name" value="GrpE"/>
    <property type="match status" value="1"/>
</dbReference>
<comment type="subunit">
    <text evidence="3 10">Homodimer.</text>
</comment>
<dbReference type="SUPFAM" id="SSF51064">
    <property type="entry name" value="Head domain of nucleotide exchange factor GrpE"/>
    <property type="match status" value="1"/>
</dbReference>
<dbReference type="GO" id="GO:0051087">
    <property type="term" value="F:protein-folding chaperone binding"/>
    <property type="evidence" value="ECO:0007669"/>
    <property type="project" value="InterPro"/>
</dbReference>
<evidence type="ECO:0000256" key="6">
    <source>
        <dbReference type="ARBA" id="ARBA00023186"/>
    </source>
</evidence>
<name>A0A198GDQ3_9GAMM</name>
<dbReference type="PATRIC" id="fig|1354337.4.peg.765"/>
<protein>
    <recommendedName>
        <fullName evidence="8 10">Protein GrpE</fullName>
    </recommendedName>
    <alternativeName>
        <fullName evidence="9 10">HSP-70 cofactor</fullName>
    </alternativeName>
</protein>
<feature type="compositionally biased region" description="Basic and acidic residues" evidence="14">
    <location>
        <begin position="1"/>
        <end position="19"/>
    </location>
</feature>
<evidence type="ECO:0000256" key="1">
    <source>
        <dbReference type="ARBA" id="ARBA00004496"/>
    </source>
</evidence>
<dbReference type="Gene3D" id="2.30.22.10">
    <property type="entry name" value="Head domain of nucleotide exchange factor GrpE"/>
    <property type="match status" value="1"/>
</dbReference>
<reference evidence="15 16" key="1">
    <citation type="submission" date="2016-04" db="EMBL/GenBank/DDBJ databases">
        <title>ATOL: Assembling a taxonomically balanced genome-scale reconstruction of the evolutionary history of the Enterobacteriaceae.</title>
        <authorList>
            <person name="Plunkett G.III."/>
            <person name="Neeno-Eckwall E.C."/>
            <person name="Glasner J.D."/>
            <person name="Perna N.T."/>
        </authorList>
    </citation>
    <scope>NUCLEOTIDE SEQUENCE [LARGE SCALE GENOMIC DNA]</scope>
    <source>
        <strain evidence="15 16">ATCC 19692</strain>
    </source>
</reference>
<comment type="similarity">
    <text evidence="2 10 12">Belongs to the GrpE family.</text>
</comment>
<evidence type="ECO:0000256" key="11">
    <source>
        <dbReference type="RuleBase" id="RU000639"/>
    </source>
</evidence>
<dbReference type="AlphaFoldDB" id="A0A198GDQ3"/>
<evidence type="ECO:0000256" key="4">
    <source>
        <dbReference type="ARBA" id="ARBA00022490"/>
    </source>
</evidence>
<dbReference type="SUPFAM" id="SSF58014">
    <property type="entry name" value="Coiled-coil domain of nucleotide exchange factor GrpE"/>
    <property type="match status" value="1"/>
</dbReference>
<keyword evidence="4 10" id="KW-0963">Cytoplasm</keyword>
<dbReference type="GO" id="GO:0051082">
    <property type="term" value="F:unfolded protein binding"/>
    <property type="evidence" value="ECO:0007669"/>
    <property type="project" value="TreeGrafter"/>
</dbReference>
<dbReference type="RefSeq" id="WP_066747268.1">
    <property type="nucleotide sequence ID" value="NZ_LXEN01000032.1"/>
</dbReference>
<accession>A0A198GDQ3</accession>
<evidence type="ECO:0000256" key="3">
    <source>
        <dbReference type="ARBA" id="ARBA00011738"/>
    </source>
</evidence>
<proteinExistence type="inferred from homology"/>
<evidence type="ECO:0000256" key="9">
    <source>
        <dbReference type="ARBA" id="ARBA00076414"/>
    </source>
</evidence>
<dbReference type="NCBIfam" id="NF010748">
    <property type="entry name" value="PRK14150.1"/>
    <property type="match status" value="1"/>
</dbReference>
<dbReference type="FunFam" id="2.30.22.10:FF:000001">
    <property type="entry name" value="Protein GrpE"/>
    <property type="match status" value="1"/>
</dbReference>
<evidence type="ECO:0000256" key="8">
    <source>
        <dbReference type="ARBA" id="ARBA00072274"/>
    </source>
</evidence>
<dbReference type="GO" id="GO:0006457">
    <property type="term" value="P:protein folding"/>
    <property type="evidence" value="ECO:0007669"/>
    <property type="project" value="InterPro"/>
</dbReference>
<feature type="region of interest" description="Disordered" evidence="14">
    <location>
        <begin position="1"/>
        <end position="37"/>
    </location>
</feature>
<dbReference type="STRING" id="1354337.M983_0751"/>
<dbReference type="InterPro" id="IPR009012">
    <property type="entry name" value="GrpE_head"/>
</dbReference>
<evidence type="ECO:0000256" key="7">
    <source>
        <dbReference type="ARBA" id="ARBA00053401"/>
    </source>
</evidence>
<evidence type="ECO:0000313" key="16">
    <source>
        <dbReference type="Proteomes" id="UP000094023"/>
    </source>
</evidence>
<evidence type="ECO:0000256" key="14">
    <source>
        <dbReference type="SAM" id="MobiDB-lite"/>
    </source>
</evidence>
<dbReference type="InterPro" id="IPR000740">
    <property type="entry name" value="GrpE"/>
</dbReference>
<evidence type="ECO:0000256" key="5">
    <source>
        <dbReference type="ARBA" id="ARBA00023016"/>
    </source>
</evidence>
<dbReference type="PROSITE" id="PS01071">
    <property type="entry name" value="GRPE"/>
    <property type="match status" value="1"/>
</dbReference>
<dbReference type="EMBL" id="LXEN01000032">
    <property type="protein sequence ID" value="OAT35045.1"/>
    <property type="molecule type" value="Genomic_DNA"/>
</dbReference>
<dbReference type="Proteomes" id="UP000094023">
    <property type="component" value="Unassembled WGS sequence"/>
</dbReference>
<organism evidence="15 16">
    <name type="scientific">Proteus myxofaciens ATCC 19692</name>
    <dbReference type="NCBI Taxonomy" id="1354337"/>
    <lineage>
        <taxon>Bacteria</taxon>
        <taxon>Pseudomonadati</taxon>
        <taxon>Pseudomonadota</taxon>
        <taxon>Gammaproteobacteria</taxon>
        <taxon>Enterobacterales</taxon>
        <taxon>Morganellaceae</taxon>
        <taxon>Proteus</taxon>
    </lineage>
</organism>
<dbReference type="Gene3D" id="3.90.20.20">
    <property type="match status" value="1"/>
</dbReference>
<keyword evidence="6 10" id="KW-0143">Chaperone</keyword>
<comment type="caution">
    <text evidence="15">The sequence shown here is derived from an EMBL/GenBank/DDBJ whole genome shotgun (WGS) entry which is preliminary data.</text>
</comment>
<dbReference type="GO" id="GO:0000774">
    <property type="term" value="F:adenyl-nucleotide exchange factor activity"/>
    <property type="evidence" value="ECO:0007669"/>
    <property type="project" value="InterPro"/>
</dbReference>
<dbReference type="PRINTS" id="PR00773">
    <property type="entry name" value="GRPEPROTEIN"/>
</dbReference>
<dbReference type="PANTHER" id="PTHR21237">
    <property type="entry name" value="GRPE PROTEIN"/>
    <property type="match status" value="1"/>
</dbReference>
<dbReference type="PANTHER" id="PTHR21237:SF23">
    <property type="entry name" value="GRPE PROTEIN HOMOLOG, MITOCHONDRIAL"/>
    <property type="match status" value="1"/>
</dbReference>
<gene>
    <name evidence="10" type="primary">grpE</name>
    <name evidence="15" type="ORF">M983_0751</name>
</gene>
<comment type="function">
    <text evidence="7 10 11">Participates actively in the response to hyperosmotic and heat shock by preventing the aggregation of stress-denatured proteins, in association with DnaK and GrpE. It is the nucleotide exchange factor for DnaK and may function as a thermosensor. Unfolded proteins bind initially to DnaJ; upon interaction with the DnaJ-bound protein, DnaK hydrolyzes its bound ATP, resulting in the formation of a stable complex. GrpE releases ADP from DnaK; ATP binding to DnaK triggers the release of the substrate protein, thus completing the reaction cycle. Several rounds of ATP-dependent interactions between DnaJ, DnaK and GrpE are required for fully efficient folding.</text>
</comment>
<evidence type="ECO:0000256" key="10">
    <source>
        <dbReference type="HAMAP-Rule" id="MF_01151"/>
    </source>
</evidence>
<feature type="coiled-coil region" evidence="13">
    <location>
        <begin position="39"/>
        <end position="73"/>
    </location>
</feature>
<keyword evidence="13" id="KW-0175">Coiled coil</keyword>
<dbReference type="HAMAP" id="MF_01151">
    <property type="entry name" value="GrpE"/>
    <property type="match status" value="1"/>
</dbReference>
<evidence type="ECO:0000256" key="13">
    <source>
        <dbReference type="SAM" id="Coils"/>
    </source>
</evidence>
<dbReference type="Pfam" id="PF01025">
    <property type="entry name" value="GrpE"/>
    <property type="match status" value="1"/>
</dbReference>
<sequence length="203" mass="22985">MSSKEQNVHEEQVSNEKEGMGSVMNESQEHAKTEEAQADFNAQAELVEALARIDELEKQLQESQKTEREAMIRAQAEVENIRRRTHLDVEKAHKFALEKFSNELLPVLDNLERALSAADSENEQIKPMIEGLELTLKSFLDAVHKFGIEVVDEKNVAFNPEVHQAMTLIDSPDHKSNHVVDVMQKGYTLNGRLLRPAMVVVSK</sequence>
<dbReference type="GO" id="GO:0005829">
    <property type="term" value="C:cytosol"/>
    <property type="evidence" value="ECO:0007669"/>
    <property type="project" value="TreeGrafter"/>
</dbReference>
<evidence type="ECO:0000313" key="15">
    <source>
        <dbReference type="EMBL" id="OAT35045.1"/>
    </source>
</evidence>
<evidence type="ECO:0000256" key="2">
    <source>
        <dbReference type="ARBA" id="ARBA00009054"/>
    </source>
</evidence>
<dbReference type="GO" id="GO:0042803">
    <property type="term" value="F:protein homodimerization activity"/>
    <property type="evidence" value="ECO:0007669"/>
    <property type="project" value="InterPro"/>
</dbReference>